<comment type="subcellular location">
    <subcellularLocation>
        <location evidence="1">Cell membrane</location>
        <topology evidence="1">Multi-pass membrane protein</topology>
    </subcellularLocation>
</comment>
<dbReference type="RefSeq" id="WP_398711113.1">
    <property type="nucleotide sequence ID" value="NZ_JBIRUI010000012.1"/>
</dbReference>
<evidence type="ECO:0000256" key="5">
    <source>
        <dbReference type="SAM" id="Phobius"/>
    </source>
</evidence>
<feature type="transmembrane region" description="Helical" evidence="5">
    <location>
        <begin position="346"/>
        <end position="365"/>
    </location>
</feature>
<evidence type="ECO:0000256" key="1">
    <source>
        <dbReference type="ARBA" id="ARBA00004651"/>
    </source>
</evidence>
<organism evidence="7 8">
    <name type="scientific">Streptomyces litmocidini</name>
    <dbReference type="NCBI Taxonomy" id="67318"/>
    <lineage>
        <taxon>Bacteria</taxon>
        <taxon>Bacillati</taxon>
        <taxon>Actinomycetota</taxon>
        <taxon>Actinomycetes</taxon>
        <taxon>Kitasatosporales</taxon>
        <taxon>Streptomycetaceae</taxon>
        <taxon>Streptomyces</taxon>
    </lineage>
</organism>
<dbReference type="PANTHER" id="PTHR42910">
    <property type="entry name" value="TRANSPORTER SCO4007-RELATED"/>
    <property type="match status" value="1"/>
</dbReference>
<feature type="transmembrane region" description="Helical" evidence="5">
    <location>
        <begin position="251"/>
        <end position="272"/>
    </location>
</feature>
<proteinExistence type="predicted"/>
<name>A0ABW7UBS9_9ACTN</name>
<evidence type="ECO:0000256" key="3">
    <source>
        <dbReference type="ARBA" id="ARBA00022989"/>
    </source>
</evidence>
<feature type="domain" description="Major facilitator superfamily (MFS) profile" evidence="6">
    <location>
        <begin position="16"/>
        <end position="397"/>
    </location>
</feature>
<accession>A0ABW7UBS9</accession>
<feature type="transmembrane region" description="Helical" evidence="5">
    <location>
        <begin position="53"/>
        <end position="74"/>
    </location>
</feature>
<feature type="transmembrane region" description="Helical" evidence="5">
    <location>
        <begin position="81"/>
        <end position="100"/>
    </location>
</feature>
<dbReference type="InterPro" id="IPR020846">
    <property type="entry name" value="MFS_dom"/>
</dbReference>
<evidence type="ECO:0000313" key="8">
    <source>
        <dbReference type="Proteomes" id="UP001611339"/>
    </source>
</evidence>
<dbReference type="Gene3D" id="1.20.1250.20">
    <property type="entry name" value="MFS general substrate transporter like domains"/>
    <property type="match status" value="1"/>
</dbReference>
<keyword evidence="3 5" id="KW-1133">Transmembrane helix</keyword>
<comment type="caution">
    <text evidence="7">The sequence shown here is derived from an EMBL/GenBank/DDBJ whole genome shotgun (WGS) entry which is preliminary data.</text>
</comment>
<feature type="transmembrane region" description="Helical" evidence="5">
    <location>
        <begin position="284"/>
        <end position="306"/>
    </location>
</feature>
<feature type="transmembrane region" description="Helical" evidence="5">
    <location>
        <begin position="221"/>
        <end position="245"/>
    </location>
</feature>
<dbReference type="Pfam" id="PF07690">
    <property type="entry name" value="MFS_1"/>
    <property type="match status" value="1"/>
</dbReference>
<evidence type="ECO:0000256" key="4">
    <source>
        <dbReference type="ARBA" id="ARBA00023136"/>
    </source>
</evidence>
<gene>
    <name evidence="7" type="ORF">ACH407_25410</name>
</gene>
<dbReference type="PANTHER" id="PTHR42910:SF1">
    <property type="entry name" value="MAJOR FACILITATOR SUPERFAMILY (MFS) PROFILE DOMAIN-CONTAINING PROTEIN"/>
    <property type="match status" value="1"/>
</dbReference>
<evidence type="ECO:0000259" key="6">
    <source>
        <dbReference type="PROSITE" id="PS50850"/>
    </source>
</evidence>
<keyword evidence="2 5" id="KW-0812">Transmembrane</keyword>
<sequence>MVPRTPAPAASAPRVNVLLLAVAGAVAVANIYFPQPLLAAVARGLDVSERTAGAIASTAQIGYALGILLLVPLADSARLRRLTSVLLALTGAALLVAAAAPDVVTLTLATFALSTTTVLPQILTPVAAVLAGPGRQGRVVGLVGLGLTLGSTLSRTVSGAVADASGSWRTAYVVAAVATAALLLVLPRRLPERLGSRGDTSYAGLLAGLPRLLAVHRELRISALLGACVFAAFSVFWSVLAFHLAAPPLGYGPGAAGLFGVLTLPAALLSAVAGPLADRYGASAVNAGGLVCAGLGLAAAGLAPYAPVALVAGANLLVVGVSSCQVAGQARIFGIGRAVAARVNTVFMLATFGGGALGSLTGAWLYEAHGWSAALLAAGACVAAGGLVLVSARPAVPSCVRDVTREAGGIRPRIPQGES</sequence>
<feature type="transmembrane region" description="Helical" evidence="5">
    <location>
        <begin position="139"/>
        <end position="158"/>
    </location>
</feature>
<feature type="transmembrane region" description="Helical" evidence="5">
    <location>
        <begin position="371"/>
        <end position="392"/>
    </location>
</feature>
<dbReference type="Proteomes" id="UP001611339">
    <property type="component" value="Unassembled WGS sequence"/>
</dbReference>
<dbReference type="InterPro" id="IPR036259">
    <property type="entry name" value="MFS_trans_sf"/>
</dbReference>
<feature type="transmembrane region" description="Helical" evidence="5">
    <location>
        <begin position="106"/>
        <end position="132"/>
    </location>
</feature>
<dbReference type="InterPro" id="IPR011701">
    <property type="entry name" value="MFS"/>
</dbReference>
<dbReference type="PROSITE" id="PS50850">
    <property type="entry name" value="MFS"/>
    <property type="match status" value="1"/>
</dbReference>
<evidence type="ECO:0000313" key="7">
    <source>
        <dbReference type="EMBL" id="MFI1716896.1"/>
    </source>
</evidence>
<dbReference type="SUPFAM" id="SSF103473">
    <property type="entry name" value="MFS general substrate transporter"/>
    <property type="match status" value="1"/>
</dbReference>
<evidence type="ECO:0000256" key="2">
    <source>
        <dbReference type="ARBA" id="ARBA00022692"/>
    </source>
</evidence>
<reference evidence="7 8" key="1">
    <citation type="submission" date="2024-10" db="EMBL/GenBank/DDBJ databases">
        <title>The Natural Products Discovery Center: Release of the First 8490 Sequenced Strains for Exploring Actinobacteria Biosynthetic Diversity.</title>
        <authorList>
            <person name="Kalkreuter E."/>
            <person name="Kautsar S.A."/>
            <person name="Yang D."/>
            <person name="Bader C.D."/>
            <person name="Teijaro C.N."/>
            <person name="Fluegel L."/>
            <person name="Davis C.M."/>
            <person name="Simpson J.R."/>
            <person name="Lauterbach L."/>
            <person name="Steele A.D."/>
            <person name="Gui C."/>
            <person name="Meng S."/>
            <person name="Li G."/>
            <person name="Viehrig K."/>
            <person name="Ye F."/>
            <person name="Su P."/>
            <person name="Kiefer A.F."/>
            <person name="Nichols A."/>
            <person name="Cepeda A.J."/>
            <person name="Yan W."/>
            <person name="Fan B."/>
            <person name="Jiang Y."/>
            <person name="Adhikari A."/>
            <person name="Zheng C.-J."/>
            <person name="Schuster L."/>
            <person name="Cowan T.M."/>
            <person name="Smanski M.J."/>
            <person name="Chevrette M.G."/>
            <person name="De Carvalho L.P.S."/>
            <person name="Shen B."/>
        </authorList>
    </citation>
    <scope>NUCLEOTIDE SEQUENCE [LARGE SCALE GENOMIC DNA]</scope>
    <source>
        <strain evidence="7 8">NPDC020602</strain>
    </source>
</reference>
<keyword evidence="4 5" id="KW-0472">Membrane</keyword>
<dbReference type="EMBL" id="JBIRUI010000012">
    <property type="protein sequence ID" value="MFI1716896.1"/>
    <property type="molecule type" value="Genomic_DNA"/>
</dbReference>
<feature type="transmembrane region" description="Helical" evidence="5">
    <location>
        <begin position="12"/>
        <end position="33"/>
    </location>
</feature>
<feature type="transmembrane region" description="Helical" evidence="5">
    <location>
        <begin position="170"/>
        <end position="187"/>
    </location>
</feature>
<keyword evidence="8" id="KW-1185">Reference proteome</keyword>
<feature type="transmembrane region" description="Helical" evidence="5">
    <location>
        <begin position="312"/>
        <end position="334"/>
    </location>
</feature>
<protein>
    <submittedName>
        <fullName evidence="7">MFS transporter</fullName>
    </submittedName>
</protein>